<keyword evidence="3" id="KW-0804">Transcription</keyword>
<dbReference type="InterPro" id="IPR036388">
    <property type="entry name" value="WH-like_DNA-bd_sf"/>
</dbReference>
<feature type="domain" description="HTH arsR-type" evidence="4">
    <location>
        <begin position="14"/>
        <end position="107"/>
    </location>
</feature>
<evidence type="ECO:0000259" key="4">
    <source>
        <dbReference type="PROSITE" id="PS50987"/>
    </source>
</evidence>
<keyword evidence="6" id="KW-1185">Reference proteome</keyword>
<organism evidence="5 6">
    <name type="scientific">Bacillus salitolerans</name>
    <dbReference type="NCBI Taxonomy" id="1437434"/>
    <lineage>
        <taxon>Bacteria</taxon>
        <taxon>Bacillati</taxon>
        <taxon>Bacillota</taxon>
        <taxon>Bacilli</taxon>
        <taxon>Bacillales</taxon>
        <taxon>Bacillaceae</taxon>
        <taxon>Bacillus</taxon>
    </lineage>
</organism>
<dbReference type="NCBIfam" id="NF033788">
    <property type="entry name" value="HTH_metalloreg"/>
    <property type="match status" value="1"/>
</dbReference>
<dbReference type="InterPro" id="IPR001845">
    <property type="entry name" value="HTH_ArsR_DNA-bd_dom"/>
</dbReference>
<dbReference type="Pfam" id="PF01022">
    <property type="entry name" value="HTH_5"/>
    <property type="match status" value="1"/>
</dbReference>
<comment type="caution">
    <text evidence="5">The sequence shown here is derived from an EMBL/GenBank/DDBJ whole genome shotgun (WGS) entry which is preliminary data.</text>
</comment>
<keyword evidence="1" id="KW-0805">Transcription regulation</keyword>
<dbReference type="PRINTS" id="PR00778">
    <property type="entry name" value="HTHARSR"/>
</dbReference>
<dbReference type="RefSeq" id="WP_377931038.1">
    <property type="nucleotide sequence ID" value="NZ_JBHUEM010000060.1"/>
</dbReference>
<dbReference type="SUPFAM" id="SSF46785">
    <property type="entry name" value="Winged helix' DNA-binding domain"/>
    <property type="match status" value="1"/>
</dbReference>
<dbReference type="PANTHER" id="PTHR33154:SF18">
    <property type="entry name" value="ARSENICAL RESISTANCE OPERON REPRESSOR"/>
    <property type="match status" value="1"/>
</dbReference>
<evidence type="ECO:0000313" key="6">
    <source>
        <dbReference type="Proteomes" id="UP001597214"/>
    </source>
</evidence>
<accession>A0ABW4LZV0</accession>
<evidence type="ECO:0000256" key="3">
    <source>
        <dbReference type="ARBA" id="ARBA00023163"/>
    </source>
</evidence>
<dbReference type="CDD" id="cd00090">
    <property type="entry name" value="HTH_ARSR"/>
    <property type="match status" value="1"/>
</dbReference>
<evidence type="ECO:0000256" key="1">
    <source>
        <dbReference type="ARBA" id="ARBA00023015"/>
    </source>
</evidence>
<sequence length="109" mass="12538">MTNNNMIPLTDVSLEKTFAHYEGRFKALSDQKRLQILNLLCNGPISVNDLCCKIDMPQSKLSYHLKVLLDANLIKKETKGTWSYYEINEKEVNHILSPELCCLFRPSCC</sequence>
<keyword evidence="2" id="KW-0238">DNA-binding</keyword>
<dbReference type="EMBL" id="JBHUEM010000060">
    <property type="protein sequence ID" value="MFD1739783.1"/>
    <property type="molecule type" value="Genomic_DNA"/>
</dbReference>
<dbReference type="InterPro" id="IPR011991">
    <property type="entry name" value="ArsR-like_HTH"/>
</dbReference>
<evidence type="ECO:0000256" key="2">
    <source>
        <dbReference type="ARBA" id="ARBA00023125"/>
    </source>
</evidence>
<gene>
    <name evidence="5" type="ORF">ACFSCX_25285</name>
</gene>
<dbReference type="PANTHER" id="PTHR33154">
    <property type="entry name" value="TRANSCRIPTIONAL REGULATOR, ARSR FAMILY"/>
    <property type="match status" value="1"/>
</dbReference>
<dbReference type="Proteomes" id="UP001597214">
    <property type="component" value="Unassembled WGS sequence"/>
</dbReference>
<evidence type="ECO:0000313" key="5">
    <source>
        <dbReference type="EMBL" id="MFD1739783.1"/>
    </source>
</evidence>
<dbReference type="InterPro" id="IPR036390">
    <property type="entry name" value="WH_DNA-bd_sf"/>
</dbReference>
<reference evidence="6" key="1">
    <citation type="journal article" date="2019" name="Int. J. Syst. Evol. Microbiol.">
        <title>The Global Catalogue of Microorganisms (GCM) 10K type strain sequencing project: providing services to taxonomists for standard genome sequencing and annotation.</title>
        <authorList>
            <consortium name="The Broad Institute Genomics Platform"/>
            <consortium name="The Broad Institute Genome Sequencing Center for Infectious Disease"/>
            <person name="Wu L."/>
            <person name="Ma J."/>
        </authorList>
    </citation>
    <scope>NUCLEOTIDE SEQUENCE [LARGE SCALE GENOMIC DNA]</scope>
    <source>
        <strain evidence="6">CCUG 49339</strain>
    </source>
</reference>
<dbReference type="SMART" id="SM00418">
    <property type="entry name" value="HTH_ARSR"/>
    <property type="match status" value="1"/>
</dbReference>
<proteinExistence type="predicted"/>
<dbReference type="PROSITE" id="PS50987">
    <property type="entry name" value="HTH_ARSR_2"/>
    <property type="match status" value="1"/>
</dbReference>
<protein>
    <submittedName>
        <fullName evidence="5">ArsR/SmtB family transcription factor</fullName>
    </submittedName>
</protein>
<dbReference type="InterPro" id="IPR051081">
    <property type="entry name" value="HTH_MetalResp_TranReg"/>
</dbReference>
<name>A0ABW4LZV0_9BACI</name>
<dbReference type="Gene3D" id="1.10.10.10">
    <property type="entry name" value="Winged helix-like DNA-binding domain superfamily/Winged helix DNA-binding domain"/>
    <property type="match status" value="1"/>
</dbReference>